<sequence length="114" mass="12693">MEKGEAAQYKGKKLDEIDLDLNVDPALSDSDGDETEPLSSDPNIATVSSLPKLSDDLLVSTPSDIDFVKPASERSKSSKRPLVAWTDERKKVTRTFFANHIRIVFPLKSMNVWT</sequence>
<name>A0AAW1IEW1_POPJA</name>
<reference evidence="2 3" key="1">
    <citation type="journal article" date="2024" name="BMC Genomics">
        <title>De novo assembly and annotation of Popillia japonica's genome with initial clues to its potential as an invasive pest.</title>
        <authorList>
            <person name="Cucini C."/>
            <person name="Boschi S."/>
            <person name="Funari R."/>
            <person name="Cardaioli E."/>
            <person name="Iannotti N."/>
            <person name="Marturano G."/>
            <person name="Paoli F."/>
            <person name="Bruttini M."/>
            <person name="Carapelli A."/>
            <person name="Frati F."/>
            <person name="Nardi F."/>
        </authorList>
    </citation>
    <scope>NUCLEOTIDE SEQUENCE [LARGE SCALE GENOMIC DNA]</scope>
    <source>
        <strain evidence="2">DMR45628</strain>
    </source>
</reference>
<proteinExistence type="predicted"/>
<dbReference type="EMBL" id="JASPKY010000606">
    <property type="protein sequence ID" value="KAK9688107.1"/>
    <property type="molecule type" value="Genomic_DNA"/>
</dbReference>
<accession>A0AAW1IEW1</accession>
<dbReference type="Proteomes" id="UP001458880">
    <property type="component" value="Unassembled WGS sequence"/>
</dbReference>
<keyword evidence="3" id="KW-1185">Reference proteome</keyword>
<comment type="caution">
    <text evidence="2">The sequence shown here is derived from an EMBL/GenBank/DDBJ whole genome shotgun (WGS) entry which is preliminary data.</text>
</comment>
<dbReference type="AlphaFoldDB" id="A0AAW1IEW1"/>
<gene>
    <name evidence="2" type="ORF">QE152_g35791</name>
</gene>
<feature type="compositionally biased region" description="Polar residues" evidence="1">
    <location>
        <begin position="37"/>
        <end position="47"/>
    </location>
</feature>
<feature type="region of interest" description="Disordered" evidence="1">
    <location>
        <begin position="23"/>
        <end position="47"/>
    </location>
</feature>
<evidence type="ECO:0000313" key="2">
    <source>
        <dbReference type="EMBL" id="KAK9688107.1"/>
    </source>
</evidence>
<organism evidence="2 3">
    <name type="scientific">Popillia japonica</name>
    <name type="common">Japanese beetle</name>
    <dbReference type="NCBI Taxonomy" id="7064"/>
    <lineage>
        <taxon>Eukaryota</taxon>
        <taxon>Metazoa</taxon>
        <taxon>Ecdysozoa</taxon>
        <taxon>Arthropoda</taxon>
        <taxon>Hexapoda</taxon>
        <taxon>Insecta</taxon>
        <taxon>Pterygota</taxon>
        <taxon>Neoptera</taxon>
        <taxon>Endopterygota</taxon>
        <taxon>Coleoptera</taxon>
        <taxon>Polyphaga</taxon>
        <taxon>Scarabaeiformia</taxon>
        <taxon>Scarabaeidae</taxon>
        <taxon>Rutelinae</taxon>
        <taxon>Popillia</taxon>
    </lineage>
</organism>
<protein>
    <submittedName>
        <fullName evidence="2">Uncharacterized protein</fullName>
    </submittedName>
</protein>
<evidence type="ECO:0000313" key="3">
    <source>
        <dbReference type="Proteomes" id="UP001458880"/>
    </source>
</evidence>
<evidence type="ECO:0000256" key="1">
    <source>
        <dbReference type="SAM" id="MobiDB-lite"/>
    </source>
</evidence>